<gene>
    <name evidence="8" type="ORF">H8700_07880</name>
</gene>
<evidence type="ECO:0000256" key="3">
    <source>
        <dbReference type="ARBA" id="ARBA00022679"/>
    </source>
</evidence>
<keyword evidence="4 8" id="KW-0418">Kinase</keyword>
<feature type="transmembrane region" description="Helical" evidence="6">
    <location>
        <begin position="305"/>
        <end position="330"/>
    </location>
</feature>
<keyword evidence="6" id="KW-0472">Membrane</keyword>
<keyword evidence="6" id="KW-1133">Transmembrane helix</keyword>
<evidence type="ECO:0000256" key="4">
    <source>
        <dbReference type="ARBA" id="ARBA00022777"/>
    </source>
</evidence>
<organism evidence="8 9">
    <name type="scientific">Jutongia hominis</name>
    <dbReference type="NCBI Taxonomy" id="2763664"/>
    <lineage>
        <taxon>Bacteria</taxon>
        <taxon>Bacillati</taxon>
        <taxon>Bacillota</taxon>
        <taxon>Clostridia</taxon>
        <taxon>Lachnospirales</taxon>
        <taxon>Lachnospiraceae</taxon>
        <taxon>Jutongia</taxon>
    </lineage>
</organism>
<protein>
    <submittedName>
        <fullName evidence="8">Histidine kinase</fullName>
    </submittedName>
</protein>
<dbReference type="Gene3D" id="3.30.565.10">
    <property type="entry name" value="Histidine kinase-like ATPase, C-terminal domain"/>
    <property type="match status" value="1"/>
</dbReference>
<keyword evidence="9" id="KW-1185">Reference proteome</keyword>
<dbReference type="InterPro" id="IPR003594">
    <property type="entry name" value="HATPase_dom"/>
</dbReference>
<dbReference type="InterPro" id="IPR003660">
    <property type="entry name" value="HAMP_dom"/>
</dbReference>
<dbReference type="PANTHER" id="PTHR34220:SF7">
    <property type="entry name" value="SENSOR HISTIDINE KINASE YPDA"/>
    <property type="match status" value="1"/>
</dbReference>
<accession>A0ABR7MUZ5</accession>
<evidence type="ECO:0000313" key="9">
    <source>
        <dbReference type="Proteomes" id="UP000637513"/>
    </source>
</evidence>
<dbReference type="PROSITE" id="PS50885">
    <property type="entry name" value="HAMP"/>
    <property type="match status" value="1"/>
</dbReference>
<keyword evidence="5" id="KW-0175">Coiled coil</keyword>
<comment type="caution">
    <text evidence="8">The sequence shown here is derived from an EMBL/GenBank/DDBJ whole genome shotgun (WGS) entry which is preliminary data.</text>
</comment>
<reference evidence="8 9" key="1">
    <citation type="submission" date="2020-08" db="EMBL/GenBank/DDBJ databases">
        <title>Genome public.</title>
        <authorList>
            <person name="Liu C."/>
            <person name="Sun Q."/>
        </authorList>
    </citation>
    <scope>NUCLEOTIDE SEQUENCE [LARGE SCALE GENOMIC DNA]</scope>
    <source>
        <strain evidence="8 9">BX3</strain>
    </source>
</reference>
<proteinExistence type="predicted"/>
<evidence type="ECO:0000256" key="1">
    <source>
        <dbReference type="ARBA" id="ARBA00004370"/>
    </source>
</evidence>
<dbReference type="GO" id="GO:0016301">
    <property type="term" value="F:kinase activity"/>
    <property type="evidence" value="ECO:0007669"/>
    <property type="project" value="UniProtKB-KW"/>
</dbReference>
<dbReference type="PANTHER" id="PTHR34220">
    <property type="entry name" value="SENSOR HISTIDINE KINASE YPDA"/>
    <property type="match status" value="1"/>
</dbReference>
<evidence type="ECO:0000256" key="6">
    <source>
        <dbReference type="SAM" id="Phobius"/>
    </source>
</evidence>
<keyword evidence="3" id="KW-0808">Transferase</keyword>
<evidence type="ECO:0000256" key="2">
    <source>
        <dbReference type="ARBA" id="ARBA00022553"/>
    </source>
</evidence>
<evidence type="ECO:0000256" key="5">
    <source>
        <dbReference type="SAM" id="Coils"/>
    </source>
</evidence>
<feature type="transmembrane region" description="Helical" evidence="6">
    <location>
        <begin position="25"/>
        <end position="44"/>
    </location>
</feature>
<sequence>MKKRKYRWYKVLDIAKSISFGKRMFLIYIIGGIIPFVIATFYISQQSRNLILEQNKKAQQEEVALIGSSIEESMEVATDVGKQIYSDAAVRNIITKIAQKEYKDTDEFTQDCVSMQFIDKYLEYYKEEIYDIKIYVKNRTIASNRYFSYSGGGDIKKLNWYLPTCYRNGESYWSYFFDETKSENVIQLTRSIQDSSGKTIAVLAVRLNPERTVKKVIKRTDNSVLVYGPDDVIATNFEITNDNDFLIANLNSYRKNLGTQKVVNGISEYLVTYQKIYPDDTGSCYTIVRVQSSRALLVDFNKTNLISIVTVLLGLMMSIFLILLFSNLFGHRIKKLREQMHLVAVGRYKEVEPIDGTDEAAELYQELEQMMQDIQKLTTKVVDEQVQKEKLHTKQKEVEFKMLASQINPHFLYNTLETIRMKAKINKEPEIEELVKKLAKIMRRNIQVGDQMVSLQSEITLIEDYLVIQNYRFGDRIHSKVIVDDNVDTSIMVIPLIMQPFVENAFAHGLESKENDGYLEVHVMQKERDIEIQIKDNGAGMNYYTLGKIRKALREGIHSENDHIGINNVNQRITILYGEPYGVSIRSEEGKGTCITICFPAEIPQEIQKYI</sequence>
<name>A0ABR7MUZ5_9FIRM</name>
<dbReference type="Proteomes" id="UP000637513">
    <property type="component" value="Unassembled WGS sequence"/>
</dbReference>
<dbReference type="RefSeq" id="WP_249304921.1">
    <property type="nucleotide sequence ID" value="NZ_JACRSW010000030.1"/>
</dbReference>
<dbReference type="Pfam" id="PF06580">
    <property type="entry name" value="His_kinase"/>
    <property type="match status" value="1"/>
</dbReference>
<feature type="domain" description="HAMP" evidence="7">
    <location>
        <begin position="327"/>
        <end position="379"/>
    </location>
</feature>
<dbReference type="InterPro" id="IPR036890">
    <property type="entry name" value="HATPase_C_sf"/>
</dbReference>
<keyword evidence="2" id="KW-0597">Phosphoprotein</keyword>
<comment type="subcellular location">
    <subcellularLocation>
        <location evidence="1">Membrane</location>
    </subcellularLocation>
</comment>
<evidence type="ECO:0000259" key="7">
    <source>
        <dbReference type="PROSITE" id="PS50885"/>
    </source>
</evidence>
<dbReference type="InterPro" id="IPR050640">
    <property type="entry name" value="Bact_2-comp_sensor_kinase"/>
</dbReference>
<dbReference type="SUPFAM" id="SSF55874">
    <property type="entry name" value="ATPase domain of HSP90 chaperone/DNA topoisomerase II/histidine kinase"/>
    <property type="match status" value="1"/>
</dbReference>
<dbReference type="EMBL" id="JACRSW010000030">
    <property type="protein sequence ID" value="MBC8557626.1"/>
    <property type="molecule type" value="Genomic_DNA"/>
</dbReference>
<keyword evidence="6" id="KW-0812">Transmembrane</keyword>
<feature type="coiled-coil region" evidence="5">
    <location>
        <begin position="357"/>
        <end position="387"/>
    </location>
</feature>
<evidence type="ECO:0000313" key="8">
    <source>
        <dbReference type="EMBL" id="MBC8557626.1"/>
    </source>
</evidence>
<dbReference type="Pfam" id="PF02518">
    <property type="entry name" value="HATPase_c"/>
    <property type="match status" value="1"/>
</dbReference>
<dbReference type="InterPro" id="IPR010559">
    <property type="entry name" value="Sig_transdc_His_kin_internal"/>
</dbReference>
<dbReference type="Gene3D" id="6.10.340.10">
    <property type="match status" value="1"/>
</dbReference>